<protein>
    <recommendedName>
        <fullName evidence="4">Membrane protein 6-pyruvoyl-tetrahydropterin synthase-related domain-containing protein</fullName>
    </recommendedName>
</protein>
<dbReference type="SUPFAM" id="SSF52317">
    <property type="entry name" value="Class I glutamine amidotransferase-like"/>
    <property type="match status" value="1"/>
</dbReference>
<sequence>MTGNKIIRHLSKYALVTLSILIFLLSVCLIVYTSYLFGHRVLEGGMLGGDTPYHLGLMSALNRYFPKIPLWFPFAGAGSSLILGYWAFSYYLAIAGSHINGMSLEQWVRLLEFLTVPIVGIELYIFCYIKFKNHLIALIAGLMYPLSSMAWGWISLAGFFSMQMSSVFYVPALLFFDLYLEGELVGGNTTKKRLCLLGFFLTLSIASLTHLSFIPNFYLILPIYAVIRSQFAPRLKESRLISFLRSVKVLLILLPLGVIAGAFILYPQSKYFALQPYTPTYGPTDTPFVPWKAFIGLERPNANVGSFYTPLFMSLLVSFFALVGGIIGLVKRDKITALFTVILFSIFIISESRYLAINFAFMRVFVLPVATRLTTGTAIYMTILAAWGMWNLADIPSSIIRLIKNALVGKISFLVSSIIVVILAIYSFYFFRDKQTYPPVTVNSIFLFGYGGYGTMGLNVPYCIVPGWEKILPDEGTCQDYKPRGQIDDIKADFWDDKLVEEISGLKMDKMTRVSISPYLGPLTFSFTKHTEASMVSAPSGQSIINIDWLGIHDKALFLKGNTKPSEVSEVAKWFGTDYVFLHKQADALDRYENEGWEKVLDYEALQIMKNKNSAGIINISDKPAVLVIGSKKDPSYEIFLQTVFKGVIGYDKGLIFEGSENIDDYNLSELSKFTLLILNGYKYKNKDKAWNLLNSYVKDGGNLFIDTGWQYVSPDWGKGPDTSGKYLPVEFSEPFPIKNSVWDADKNTWADAKIISKIEDIDLVKFGDLSYSDKPWGISVATKDTLRSWAEPVLTIGDNVVVARGSYGKGKVVWSGMNIFSHVFDKSSDEEYRFLNILLTDLLPEKQIQKGEYSVSWNNPDKLIIDLKSVPVDSYLYLAESYAPYWKAILFSEGKQTPLVIYKTGPRFMSVKLPDIPTGSKLVFRFSMTKEFGVGFLLSFSTLSVIVLMILDSLIFKSKFEQVTRGIVLKGSLKSSGRMKRISSKEEEDY</sequence>
<feature type="transmembrane region" description="Helical" evidence="1">
    <location>
        <begin position="13"/>
        <end position="37"/>
    </location>
</feature>
<feature type="transmembrane region" description="Helical" evidence="1">
    <location>
        <begin position="196"/>
        <end position="227"/>
    </location>
</feature>
<dbReference type="Proteomes" id="UP000034603">
    <property type="component" value="Unassembled WGS sequence"/>
</dbReference>
<dbReference type="InterPro" id="IPR029062">
    <property type="entry name" value="Class_I_gatase-like"/>
</dbReference>
<evidence type="ECO:0008006" key="4">
    <source>
        <dbReference type="Google" id="ProtNLM"/>
    </source>
</evidence>
<accession>A0A0G0K512</accession>
<evidence type="ECO:0000256" key="1">
    <source>
        <dbReference type="SAM" id="Phobius"/>
    </source>
</evidence>
<feature type="transmembrane region" description="Helical" evidence="1">
    <location>
        <begin position="68"/>
        <end position="88"/>
    </location>
</feature>
<keyword evidence="1" id="KW-0472">Membrane</keyword>
<gene>
    <name evidence="2" type="ORF">US62_C0031G0005</name>
</gene>
<feature type="transmembrane region" description="Helical" evidence="1">
    <location>
        <begin position="108"/>
        <end position="129"/>
    </location>
</feature>
<feature type="transmembrane region" description="Helical" evidence="1">
    <location>
        <begin position="247"/>
        <end position="266"/>
    </location>
</feature>
<feature type="transmembrane region" description="Helical" evidence="1">
    <location>
        <begin position="307"/>
        <end position="330"/>
    </location>
</feature>
<feature type="transmembrane region" description="Helical" evidence="1">
    <location>
        <begin position="369"/>
        <end position="390"/>
    </location>
</feature>
<comment type="caution">
    <text evidence="2">The sequence shown here is derived from an EMBL/GenBank/DDBJ whole genome shotgun (WGS) entry which is preliminary data.</text>
</comment>
<dbReference type="EMBL" id="LBTR01000031">
    <property type="protein sequence ID" value="KKQ44159.1"/>
    <property type="molecule type" value="Genomic_DNA"/>
</dbReference>
<evidence type="ECO:0000313" key="2">
    <source>
        <dbReference type="EMBL" id="KKQ44159.1"/>
    </source>
</evidence>
<proteinExistence type="predicted"/>
<dbReference type="Gene3D" id="3.40.50.880">
    <property type="match status" value="1"/>
</dbReference>
<organism evidence="2 3">
    <name type="scientific">Candidatus Woesebacteria bacterium GW2011_GWA1_37_8</name>
    <dbReference type="NCBI Taxonomy" id="1618546"/>
    <lineage>
        <taxon>Bacteria</taxon>
        <taxon>Candidatus Woeseibacteriota</taxon>
    </lineage>
</organism>
<feature type="transmembrane region" description="Helical" evidence="1">
    <location>
        <begin position="411"/>
        <end position="431"/>
    </location>
</feature>
<feature type="transmembrane region" description="Helical" evidence="1">
    <location>
        <begin position="933"/>
        <end position="952"/>
    </location>
</feature>
<dbReference type="PATRIC" id="fig|1618546.3.peg.724"/>
<feature type="transmembrane region" description="Helical" evidence="1">
    <location>
        <begin position="337"/>
        <end position="357"/>
    </location>
</feature>
<evidence type="ECO:0000313" key="3">
    <source>
        <dbReference type="Proteomes" id="UP000034603"/>
    </source>
</evidence>
<dbReference type="AlphaFoldDB" id="A0A0G0K512"/>
<name>A0A0G0K512_9BACT</name>
<reference evidence="2 3" key="1">
    <citation type="journal article" date="2015" name="Nature">
        <title>rRNA introns, odd ribosomes, and small enigmatic genomes across a large radiation of phyla.</title>
        <authorList>
            <person name="Brown C.T."/>
            <person name="Hug L.A."/>
            <person name="Thomas B.C."/>
            <person name="Sharon I."/>
            <person name="Castelle C.J."/>
            <person name="Singh A."/>
            <person name="Wilkins M.J."/>
            <person name="Williams K.H."/>
            <person name="Banfield J.F."/>
        </authorList>
    </citation>
    <scope>NUCLEOTIDE SEQUENCE [LARGE SCALE GENOMIC DNA]</scope>
</reference>
<keyword evidence="1" id="KW-0812">Transmembrane</keyword>
<feature type="transmembrane region" description="Helical" evidence="1">
    <location>
        <begin position="150"/>
        <end position="176"/>
    </location>
</feature>
<keyword evidence="1" id="KW-1133">Transmembrane helix</keyword>